<dbReference type="Gene3D" id="2.40.170.20">
    <property type="entry name" value="TonB-dependent receptor, beta-barrel domain"/>
    <property type="match status" value="1"/>
</dbReference>
<dbReference type="EMBL" id="CP101527">
    <property type="protein sequence ID" value="UZW73334.1"/>
    <property type="molecule type" value="Genomic_DNA"/>
</dbReference>
<dbReference type="RefSeq" id="WP_251809476.1">
    <property type="nucleotide sequence ID" value="NZ_CP101527.1"/>
</dbReference>
<evidence type="ECO:0000256" key="1">
    <source>
        <dbReference type="ARBA" id="ARBA00004571"/>
    </source>
</evidence>
<gene>
    <name evidence="17" type="ORF">NNL22_09735</name>
</gene>
<feature type="chain" id="PRO_5039552213" evidence="14">
    <location>
        <begin position="23"/>
        <end position="678"/>
    </location>
</feature>
<feature type="domain" description="TonB-dependent receptor-like beta-barrel" evidence="15">
    <location>
        <begin position="265"/>
        <end position="646"/>
    </location>
</feature>
<dbReference type="Gene3D" id="2.170.130.10">
    <property type="entry name" value="TonB-dependent receptor, plug domain"/>
    <property type="match status" value="1"/>
</dbReference>
<keyword evidence="11 12" id="KW-0998">Cell outer membrane</keyword>
<keyword evidence="17" id="KW-0675">Receptor</keyword>
<evidence type="ECO:0000256" key="6">
    <source>
        <dbReference type="ARBA" id="ARBA00022729"/>
    </source>
</evidence>
<protein>
    <submittedName>
        <fullName evidence="17">TonB-dependent receptor</fullName>
    </submittedName>
</protein>
<evidence type="ECO:0000256" key="2">
    <source>
        <dbReference type="ARBA" id="ARBA00022448"/>
    </source>
</evidence>
<feature type="signal peptide" evidence="14">
    <location>
        <begin position="1"/>
        <end position="22"/>
    </location>
</feature>
<sequence length="678" mass="75612">MKHPNGNAFICLIGLSAALAHANDIANTDDLWTMDIEQLLKVQITSASRFSESTLTTPSSVSVIKRDDWEKRGARRTSDAFQHLSGVMVLPAPTGGNSIQVRGYGTASVKGKATLLDDVPINSFVFGSDVFSVDNIELATLERIELVRGPSSTLYGSDAFHSAVSYKTWQPNSGTEQSQISAGQDDYYHGSLQSSHAIGDDWFMGLSLSASQEGDQNSNFDYQSPVNGTTHSSERELNWDSQTAIIHLLQDQHDEKGLTASLYYSANDFDDFQGGGNASFPSLDRDRGGHDGRLSMARLGYKYPLAYDIGFEAKLYYWQMEHSQEVLIPFFTDTILETTEYDEDRGGISAMLRQNADSIATRWSLEASYEELGIDSNSQARVSQNSGATIPSNPVDYSGTNQSVLGISMDANTEVASQWNAIWGGRYDHYDTFGSEFSPRLGMIYHPVDDIAFKLIYSEAFRAPSAIELKGSSFAQGTTNLKPEIMQNIELGMVKSANQWELEWILFHNHWDDRIVLVPFNQGGFTSKYMNSGESESTGSEITLRSQLDRWLIETSASYIYSQNTDTEQWHSVFPKLIVNVGIGYSWPVQQVELFVTNRYQDHAYTGDQSLPPFAKTDAPAYFRTDLTINKSFKENWEVGISVRNIFDRDNVLPSLANSYNGVPDIDFDAAMTLRYKR</sequence>
<name>A0A9E8HP84_9ALTE</name>
<comment type="subcellular location">
    <subcellularLocation>
        <location evidence="1 12">Cell outer membrane</location>
        <topology evidence="1 12">Multi-pass membrane protein</topology>
    </subcellularLocation>
</comment>
<comment type="similarity">
    <text evidence="12 13">Belongs to the TonB-dependent receptor family.</text>
</comment>
<dbReference type="PROSITE" id="PS52016">
    <property type="entry name" value="TONB_DEPENDENT_REC_3"/>
    <property type="match status" value="1"/>
</dbReference>
<feature type="domain" description="TonB-dependent receptor plug" evidence="16">
    <location>
        <begin position="55"/>
        <end position="160"/>
    </location>
</feature>
<dbReference type="SUPFAM" id="SSF56935">
    <property type="entry name" value="Porins"/>
    <property type="match status" value="1"/>
</dbReference>
<evidence type="ECO:0000256" key="10">
    <source>
        <dbReference type="ARBA" id="ARBA00023136"/>
    </source>
</evidence>
<reference evidence="17" key="1">
    <citation type="submission" date="2022-07" db="EMBL/GenBank/DDBJ databases">
        <title>Alkalimarinus sp. nov., isolated from gut of a Alitta virens.</title>
        <authorList>
            <person name="Yang A.I."/>
            <person name="Shin N.-R."/>
        </authorList>
    </citation>
    <scope>NUCLEOTIDE SEQUENCE</scope>
    <source>
        <strain evidence="17">FA028</strain>
    </source>
</reference>
<dbReference type="KEGG" id="asem:NNL22_09735"/>
<keyword evidence="6 14" id="KW-0732">Signal</keyword>
<evidence type="ECO:0000256" key="4">
    <source>
        <dbReference type="ARBA" id="ARBA00022496"/>
    </source>
</evidence>
<keyword evidence="4" id="KW-0410">Iron transport</keyword>
<keyword evidence="5 12" id="KW-0812">Transmembrane</keyword>
<keyword evidence="2 12" id="KW-0813">Transport</keyword>
<keyword evidence="10 12" id="KW-0472">Membrane</keyword>
<evidence type="ECO:0000256" key="9">
    <source>
        <dbReference type="ARBA" id="ARBA00023077"/>
    </source>
</evidence>
<dbReference type="GO" id="GO:0009279">
    <property type="term" value="C:cell outer membrane"/>
    <property type="evidence" value="ECO:0007669"/>
    <property type="project" value="UniProtKB-SubCell"/>
</dbReference>
<evidence type="ECO:0000256" key="13">
    <source>
        <dbReference type="RuleBase" id="RU003357"/>
    </source>
</evidence>
<evidence type="ECO:0000313" key="18">
    <source>
        <dbReference type="Proteomes" id="UP001164472"/>
    </source>
</evidence>
<dbReference type="PANTHER" id="PTHR32552">
    <property type="entry name" value="FERRICHROME IRON RECEPTOR-RELATED"/>
    <property type="match status" value="1"/>
</dbReference>
<dbReference type="PANTHER" id="PTHR32552:SF68">
    <property type="entry name" value="FERRICHROME OUTER MEMBRANE TRANSPORTER_PHAGE RECEPTOR"/>
    <property type="match status" value="1"/>
</dbReference>
<keyword evidence="8" id="KW-0406">Ion transport</keyword>
<dbReference type="InterPro" id="IPR039426">
    <property type="entry name" value="TonB-dep_rcpt-like"/>
</dbReference>
<evidence type="ECO:0000256" key="3">
    <source>
        <dbReference type="ARBA" id="ARBA00022452"/>
    </source>
</evidence>
<proteinExistence type="inferred from homology"/>
<evidence type="ECO:0000256" key="5">
    <source>
        <dbReference type="ARBA" id="ARBA00022692"/>
    </source>
</evidence>
<evidence type="ECO:0000259" key="16">
    <source>
        <dbReference type="Pfam" id="PF07715"/>
    </source>
</evidence>
<keyword evidence="18" id="KW-1185">Reference proteome</keyword>
<dbReference type="AlphaFoldDB" id="A0A9E8HP84"/>
<evidence type="ECO:0000256" key="11">
    <source>
        <dbReference type="ARBA" id="ARBA00023237"/>
    </source>
</evidence>
<evidence type="ECO:0000313" key="17">
    <source>
        <dbReference type="EMBL" id="UZW73334.1"/>
    </source>
</evidence>
<accession>A0A9E8HP84</accession>
<evidence type="ECO:0000256" key="7">
    <source>
        <dbReference type="ARBA" id="ARBA00023004"/>
    </source>
</evidence>
<dbReference type="InterPro" id="IPR037066">
    <property type="entry name" value="Plug_dom_sf"/>
</dbReference>
<dbReference type="InterPro" id="IPR000531">
    <property type="entry name" value="Beta-barrel_TonB"/>
</dbReference>
<keyword evidence="9 13" id="KW-0798">TonB box</keyword>
<dbReference type="Pfam" id="PF00593">
    <property type="entry name" value="TonB_dep_Rec_b-barrel"/>
    <property type="match status" value="1"/>
</dbReference>
<dbReference type="Pfam" id="PF07715">
    <property type="entry name" value="Plug"/>
    <property type="match status" value="1"/>
</dbReference>
<keyword evidence="3 12" id="KW-1134">Transmembrane beta strand</keyword>
<keyword evidence="7" id="KW-0408">Iron</keyword>
<evidence type="ECO:0000259" key="15">
    <source>
        <dbReference type="Pfam" id="PF00593"/>
    </source>
</evidence>
<organism evidence="17 18">
    <name type="scientific">Alkalimarinus sediminis</name>
    <dbReference type="NCBI Taxonomy" id="1632866"/>
    <lineage>
        <taxon>Bacteria</taxon>
        <taxon>Pseudomonadati</taxon>
        <taxon>Pseudomonadota</taxon>
        <taxon>Gammaproteobacteria</taxon>
        <taxon>Alteromonadales</taxon>
        <taxon>Alteromonadaceae</taxon>
        <taxon>Alkalimarinus</taxon>
    </lineage>
</organism>
<dbReference type="GO" id="GO:0015344">
    <property type="term" value="F:siderophore uptake transmembrane transporter activity"/>
    <property type="evidence" value="ECO:0007669"/>
    <property type="project" value="TreeGrafter"/>
</dbReference>
<evidence type="ECO:0000256" key="12">
    <source>
        <dbReference type="PROSITE-ProRule" id="PRU01360"/>
    </source>
</evidence>
<dbReference type="InterPro" id="IPR036942">
    <property type="entry name" value="Beta-barrel_TonB_sf"/>
</dbReference>
<dbReference type="Proteomes" id="UP001164472">
    <property type="component" value="Chromosome"/>
</dbReference>
<evidence type="ECO:0000256" key="8">
    <source>
        <dbReference type="ARBA" id="ARBA00023065"/>
    </source>
</evidence>
<dbReference type="InterPro" id="IPR012910">
    <property type="entry name" value="Plug_dom"/>
</dbReference>
<evidence type="ECO:0000256" key="14">
    <source>
        <dbReference type="SAM" id="SignalP"/>
    </source>
</evidence>